<dbReference type="GO" id="GO:0005634">
    <property type="term" value="C:nucleus"/>
    <property type="evidence" value="ECO:0007669"/>
    <property type="project" value="TreeGrafter"/>
</dbReference>
<proteinExistence type="inferred from homology"/>
<name>A0A6A4I6T4_9AGAR</name>
<dbReference type="GO" id="GO:0000340">
    <property type="term" value="F:RNA 7-methylguanosine cap binding"/>
    <property type="evidence" value="ECO:0007669"/>
    <property type="project" value="TreeGrafter"/>
</dbReference>
<dbReference type="Pfam" id="PF11969">
    <property type="entry name" value="DcpS_C"/>
    <property type="match status" value="1"/>
</dbReference>
<dbReference type="Gene3D" id="3.30.200.40">
    <property type="entry name" value="Scavenger mRNA decapping enzyme, N-terminal domain"/>
    <property type="match status" value="1"/>
</dbReference>
<dbReference type="Pfam" id="PF05652">
    <property type="entry name" value="DcpS"/>
    <property type="match status" value="1"/>
</dbReference>
<dbReference type="SUPFAM" id="SSF54197">
    <property type="entry name" value="HIT-like"/>
    <property type="match status" value="1"/>
</dbReference>
<evidence type="ECO:0000256" key="1">
    <source>
        <dbReference type="ARBA" id="ARBA00010208"/>
    </source>
</evidence>
<organism evidence="2 3">
    <name type="scientific">Gymnopus androsaceus JB14</name>
    <dbReference type="NCBI Taxonomy" id="1447944"/>
    <lineage>
        <taxon>Eukaryota</taxon>
        <taxon>Fungi</taxon>
        <taxon>Dikarya</taxon>
        <taxon>Basidiomycota</taxon>
        <taxon>Agaricomycotina</taxon>
        <taxon>Agaricomycetes</taxon>
        <taxon>Agaricomycetidae</taxon>
        <taxon>Agaricales</taxon>
        <taxon>Marasmiineae</taxon>
        <taxon>Omphalotaceae</taxon>
        <taxon>Gymnopus</taxon>
    </lineage>
</organism>
<dbReference type="GO" id="GO:0000290">
    <property type="term" value="P:deadenylation-dependent decapping of nuclear-transcribed mRNA"/>
    <property type="evidence" value="ECO:0007669"/>
    <property type="project" value="InterPro"/>
</dbReference>
<dbReference type="Proteomes" id="UP000799118">
    <property type="component" value="Unassembled WGS sequence"/>
</dbReference>
<dbReference type="SUPFAM" id="SSF102860">
    <property type="entry name" value="mRNA decapping enzyme DcpS N-terminal domain"/>
    <property type="match status" value="1"/>
</dbReference>
<dbReference type="Gene3D" id="3.30.428.10">
    <property type="entry name" value="HIT-like"/>
    <property type="match status" value="2"/>
</dbReference>
<comment type="similarity">
    <text evidence="1">Belongs to the HIT family.</text>
</comment>
<dbReference type="EMBL" id="ML769403">
    <property type="protein sequence ID" value="KAE9406211.1"/>
    <property type="molecule type" value="Genomic_DNA"/>
</dbReference>
<evidence type="ECO:0000313" key="3">
    <source>
        <dbReference type="Proteomes" id="UP000799118"/>
    </source>
</evidence>
<dbReference type="GO" id="GO:0000932">
    <property type="term" value="C:P-body"/>
    <property type="evidence" value="ECO:0007669"/>
    <property type="project" value="TreeGrafter"/>
</dbReference>
<dbReference type="InterPro" id="IPR036265">
    <property type="entry name" value="HIT-like_sf"/>
</dbReference>
<dbReference type="PANTHER" id="PTHR12978:SF0">
    <property type="entry name" value="M7GPPPX DIPHOSPHATASE"/>
    <property type="match status" value="1"/>
</dbReference>
<keyword evidence="3" id="KW-1185">Reference proteome</keyword>
<sequence length="274" mass="31686">MPDLALLRSFELTEILSEEPDRCRLTLLGTLPSTWETTVAAEDRRLPAIIRIEKNAFASEHIALFFKELVHKTEVMGSTDIIDMIYPATEVHIRKYSKQESILVHETPELYRRITLPYIASFPPERTRWVTEILAGRSEQGKVLCSSSEYIILPDMKWDLHTTWEFVSRLLKSIRREAYRIVKERWGIGRGGLRMWIHYQPSYYHFHVHIANANYELSGMGMAVGQAHLLDDVISLLEVNPNIFEVMTLTYGVGEHHGLYEPMKTAQNEVVEDS</sequence>
<reference evidence="2" key="1">
    <citation type="journal article" date="2019" name="Environ. Microbiol.">
        <title>Fungal ecological strategies reflected in gene transcription - a case study of two litter decomposers.</title>
        <authorList>
            <person name="Barbi F."/>
            <person name="Kohler A."/>
            <person name="Barry K."/>
            <person name="Baskaran P."/>
            <person name="Daum C."/>
            <person name="Fauchery L."/>
            <person name="Ihrmark K."/>
            <person name="Kuo A."/>
            <person name="LaButti K."/>
            <person name="Lipzen A."/>
            <person name="Morin E."/>
            <person name="Grigoriev I.V."/>
            <person name="Henrissat B."/>
            <person name="Lindahl B."/>
            <person name="Martin F."/>
        </authorList>
    </citation>
    <scope>NUCLEOTIDE SEQUENCE</scope>
    <source>
        <strain evidence="2">JB14</strain>
    </source>
</reference>
<evidence type="ECO:0000313" key="2">
    <source>
        <dbReference type="EMBL" id="KAE9406211.1"/>
    </source>
</evidence>
<dbReference type="InterPro" id="IPR008594">
    <property type="entry name" value="DcpS/DCS2"/>
</dbReference>
<accession>A0A6A4I6T4</accession>
<dbReference type="GO" id="GO:0016787">
    <property type="term" value="F:hydrolase activity"/>
    <property type="evidence" value="ECO:0007669"/>
    <property type="project" value="InterPro"/>
</dbReference>
<dbReference type="PANTHER" id="PTHR12978">
    <property type="entry name" value="HISTIDINE TRIAD HIT PROTEIN MEMBER"/>
    <property type="match status" value="1"/>
</dbReference>
<protein>
    <submittedName>
        <fullName evidence="2">HIT-like protein</fullName>
    </submittedName>
</protein>
<dbReference type="InterPro" id="IPR011145">
    <property type="entry name" value="Scavenger_mRNA_decap_enz_N"/>
</dbReference>
<dbReference type="AlphaFoldDB" id="A0A6A4I6T4"/>
<gene>
    <name evidence="2" type="ORF">BT96DRAFT_954934</name>
</gene>
<dbReference type="OrthoDB" id="10264956at2759"/>